<evidence type="ECO:0000256" key="3">
    <source>
        <dbReference type="ARBA" id="ARBA00023163"/>
    </source>
</evidence>
<keyword evidence="3" id="KW-0804">Transcription</keyword>
<evidence type="ECO:0000313" key="5">
    <source>
        <dbReference type="EMBL" id="EFX81406.1"/>
    </source>
</evidence>
<dbReference type="HOGENOM" id="CLU_437601_0_0_1"/>
<organism evidence="5 6">
    <name type="scientific">Daphnia pulex</name>
    <name type="common">Water flea</name>
    <dbReference type="NCBI Taxonomy" id="6669"/>
    <lineage>
        <taxon>Eukaryota</taxon>
        <taxon>Metazoa</taxon>
        <taxon>Ecdysozoa</taxon>
        <taxon>Arthropoda</taxon>
        <taxon>Crustacea</taxon>
        <taxon>Branchiopoda</taxon>
        <taxon>Diplostraca</taxon>
        <taxon>Cladocera</taxon>
        <taxon>Anomopoda</taxon>
        <taxon>Daphniidae</taxon>
        <taxon>Daphnia</taxon>
    </lineage>
</organism>
<keyword evidence="6" id="KW-1185">Reference proteome</keyword>
<dbReference type="GO" id="GO:0001006">
    <property type="term" value="F:RNA polymerase III type 3 promoter sequence-specific DNA binding"/>
    <property type="evidence" value="ECO:0000318"/>
    <property type="project" value="GO_Central"/>
</dbReference>
<evidence type="ECO:0000256" key="4">
    <source>
        <dbReference type="ARBA" id="ARBA00023242"/>
    </source>
</evidence>
<evidence type="ECO:0000313" key="6">
    <source>
        <dbReference type="Proteomes" id="UP000000305"/>
    </source>
</evidence>
<keyword evidence="2" id="KW-0238">DNA-binding</keyword>
<dbReference type="GO" id="GO:0042796">
    <property type="term" value="P:snRNA transcription by RNA polymerase III"/>
    <property type="evidence" value="ECO:0000318"/>
    <property type="project" value="GO_Central"/>
</dbReference>
<dbReference type="KEGG" id="dpx:DAPPUDRAFT_242390"/>
<dbReference type="Proteomes" id="UP000000305">
    <property type="component" value="Unassembled WGS sequence"/>
</dbReference>
<dbReference type="AlphaFoldDB" id="E9GGJ5"/>
<keyword evidence="4" id="KW-0539">Nucleus</keyword>
<proteinExistence type="predicted"/>
<evidence type="ECO:0000256" key="1">
    <source>
        <dbReference type="ARBA" id="ARBA00023015"/>
    </source>
</evidence>
<name>E9GGJ5_DAPPU</name>
<gene>
    <name evidence="5" type="ORF">DAPPUDRAFT_242390</name>
</gene>
<protein>
    <submittedName>
        <fullName evidence="5">Uncharacterized protein</fullName>
    </submittedName>
</protein>
<dbReference type="PANTHER" id="PTHR46621">
    <property type="entry name" value="SNRNA-ACTIVATING PROTEIN COMPLEX SUBUNIT 4"/>
    <property type="match status" value="1"/>
</dbReference>
<reference evidence="5 6" key="1">
    <citation type="journal article" date="2011" name="Science">
        <title>The ecoresponsive genome of Daphnia pulex.</title>
        <authorList>
            <person name="Colbourne J.K."/>
            <person name="Pfrender M.E."/>
            <person name="Gilbert D."/>
            <person name="Thomas W.K."/>
            <person name="Tucker A."/>
            <person name="Oakley T.H."/>
            <person name="Tokishita S."/>
            <person name="Aerts A."/>
            <person name="Arnold G.J."/>
            <person name="Basu M.K."/>
            <person name="Bauer D.J."/>
            <person name="Caceres C.E."/>
            <person name="Carmel L."/>
            <person name="Casola C."/>
            <person name="Choi J.H."/>
            <person name="Detter J.C."/>
            <person name="Dong Q."/>
            <person name="Dusheyko S."/>
            <person name="Eads B.D."/>
            <person name="Frohlich T."/>
            <person name="Geiler-Samerotte K.A."/>
            <person name="Gerlach D."/>
            <person name="Hatcher P."/>
            <person name="Jogdeo S."/>
            <person name="Krijgsveld J."/>
            <person name="Kriventseva E.V."/>
            <person name="Kultz D."/>
            <person name="Laforsch C."/>
            <person name="Lindquist E."/>
            <person name="Lopez J."/>
            <person name="Manak J.R."/>
            <person name="Muller J."/>
            <person name="Pangilinan J."/>
            <person name="Patwardhan R.P."/>
            <person name="Pitluck S."/>
            <person name="Pritham E.J."/>
            <person name="Rechtsteiner A."/>
            <person name="Rho M."/>
            <person name="Rogozin I.B."/>
            <person name="Sakarya O."/>
            <person name="Salamov A."/>
            <person name="Schaack S."/>
            <person name="Shapiro H."/>
            <person name="Shiga Y."/>
            <person name="Skalitzky C."/>
            <person name="Smith Z."/>
            <person name="Souvorov A."/>
            <person name="Sung W."/>
            <person name="Tang Z."/>
            <person name="Tsuchiya D."/>
            <person name="Tu H."/>
            <person name="Vos H."/>
            <person name="Wang M."/>
            <person name="Wolf Y.I."/>
            <person name="Yamagata H."/>
            <person name="Yamada T."/>
            <person name="Ye Y."/>
            <person name="Shaw J.R."/>
            <person name="Andrews J."/>
            <person name="Crease T.J."/>
            <person name="Tang H."/>
            <person name="Lucas S.M."/>
            <person name="Robertson H.M."/>
            <person name="Bork P."/>
            <person name="Koonin E.V."/>
            <person name="Zdobnov E.M."/>
            <person name="Grigoriev I.V."/>
            <person name="Lynch M."/>
            <person name="Boore J.L."/>
        </authorList>
    </citation>
    <scope>NUCLEOTIDE SEQUENCE [LARGE SCALE GENOMIC DNA]</scope>
</reference>
<dbReference type="EMBL" id="GL732543">
    <property type="protein sequence ID" value="EFX81406.1"/>
    <property type="molecule type" value="Genomic_DNA"/>
</dbReference>
<dbReference type="PANTHER" id="PTHR46621:SF1">
    <property type="entry name" value="SNRNA-ACTIVATING PROTEIN COMPLEX SUBUNIT 4"/>
    <property type="match status" value="1"/>
</dbReference>
<dbReference type="GO" id="GO:0042795">
    <property type="term" value="P:snRNA transcription by RNA polymerase II"/>
    <property type="evidence" value="ECO:0000318"/>
    <property type="project" value="GO_Central"/>
</dbReference>
<dbReference type="InParanoid" id="E9GGJ5"/>
<dbReference type="InterPro" id="IPR051575">
    <property type="entry name" value="Myb-like_DNA-bd"/>
</dbReference>
<dbReference type="OrthoDB" id="10290080at2759"/>
<keyword evidence="1" id="KW-0805">Transcription regulation</keyword>
<accession>E9GGJ5</accession>
<dbReference type="GO" id="GO:0019185">
    <property type="term" value="C:snRNA-activating protein complex"/>
    <property type="evidence" value="ECO:0000318"/>
    <property type="project" value="GO_Central"/>
</dbReference>
<evidence type="ECO:0000256" key="2">
    <source>
        <dbReference type="ARBA" id="ARBA00023125"/>
    </source>
</evidence>
<sequence>MDQWIRILYRLKMADSWDLPFNPNEIYTVESLNDTEIQTDPTLCLLILGQGNPDEMEFEESNSGLNLDVILQHGSPTMISENVDGYEEDFIADFDIYQPGFSATVNIQNLYFDSNVEHKLRQNCPENDESSTLQMWCKHDGFGQEQRAKAGLYDEAIAANKEYCAALIKFREELNERKSLLEKRHRLLKEEIWRLKTNAGEKTRKGDVVMKRLSFSNFGYPYFKDKDGKPLPVYEEALRLNKILRFEPSFYTPKPKMLPKQEEKLNEVLLRHLIRIALNKLTSERENVKIILTEKAAKGSPHKTLSNKLEKFDKQIKEVNVNPKKWFKDPAVFNLIDWKEIASEVFPHQIGYDGVFVRRWWMVKLDPSFERGQLTAKEIDCLKKITKDYPEDQYMDFQAIATQISTETKTRLNEKNRKFGWTKAEEERLCVLQKEMDPNILRQEKCKRLRSAFPGRSVSQMEAKLRRLSPTPAKSPSRCLPAAIKSVVTPSKTPRGRPKKPEKSALHLKIAKLCSLYKSIHRGNRRKTSLPGDGRRNGLILSAIRRLLPLKTDQGKIPREASKLVAAGIAEKDLGAVEVMFSLPESNLNSKISFPPNLASLTGLRGLMLSLEGTSQSVQVEIEQGISETEVNEKFCLGDPVEDQKLLFALDKCFGSWTRPFLDIEAPVDERNLVK</sequence>
<dbReference type="STRING" id="6669.E9GGJ5"/>